<dbReference type="OrthoDB" id="86160at2"/>
<accession>A0A1T4YDH2</accession>
<evidence type="ECO:0000313" key="5">
    <source>
        <dbReference type="EMBL" id="SKA99743.1"/>
    </source>
</evidence>
<evidence type="ECO:0000256" key="3">
    <source>
        <dbReference type="ARBA" id="ARBA00023239"/>
    </source>
</evidence>
<dbReference type="AlphaFoldDB" id="A0A1T4YDH2"/>
<organism evidence="5 6">
    <name type="scientific">Prosthecobacter debontii</name>
    <dbReference type="NCBI Taxonomy" id="48467"/>
    <lineage>
        <taxon>Bacteria</taxon>
        <taxon>Pseudomonadati</taxon>
        <taxon>Verrucomicrobiota</taxon>
        <taxon>Verrucomicrobiia</taxon>
        <taxon>Verrucomicrobiales</taxon>
        <taxon>Verrucomicrobiaceae</taxon>
        <taxon>Prosthecobacter</taxon>
    </lineage>
</organism>
<evidence type="ECO:0000259" key="4">
    <source>
        <dbReference type="Pfam" id="PF03328"/>
    </source>
</evidence>
<reference evidence="6" key="1">
    <citation type="submission" date="2017-02" db="EMBL/GenBank/DDBJ databases">
        <authorList>
            <person name="Varghese N."/>
            <person name="Submissions S."/>
        </authorList>
    </citation>
    <scope>NUCLEOTIDE SEQUENCE [LARGE SCALE GENOMIC DNA]</scope>
    <source>
        <strain evidence="6">ATCC 700200</strain>
    </source>
</reference>
<dbReference type="RefSeq" id="WP_078814210.1">
    <property type="nucleotide sequence ID" value="NZ_FUYE01000009.1"/>
</dbReference>
<dbReference type="Pfam" id="PF03328">
    <property type="entry name" value="HpcH_HpaI"/>
    <property type="match status" value="1"/>
</dbReference>
<sequence>MNSPSPSLQLGTWLSIGSPVIAELAAACGYDWVLLDLEHGCESEAALPNQLRALRGSSTRGVVRVGAPYPDLIGRVLDWGARGLMVPHVNTADEAKAIIQAAHYSPRGHRGFSRTVRVYDYGLNPPLPETQEQPLILAQIETLQGVENAEAIAAVEGIDVLFVGPADLGHDLRARGTDLSYESCLQRVAQAAAQHGKQTGILVRQSQDLPAMSELGFQWIAMDSDLALLREGFRRNVQSIRG</sequence>
<evidence type="ECO:0000256" key="2">
    <source>
        <dbReference type="ARBA" id="ARBA00022723"/>
    </source>
</evidence>
<dbReference type="InterPro" id="IPR015813">
    <property type="entry name" value="Pyrv/PenolPyrv_kinase-like_dom"/>
</dbReference>
<dbReference type="STRING" id="48467.SAMN02745166_03018"/>
<dbReference type="InterPro" id="IPR040442">
    <property type="entry name" value="Pyrv_kinase-like_dom_sf"/>
</dbReference>
<keyword evidence="2" id="KW-0479">Metal-binding</keyword>
<dbReference type="Gene3D" id="3.20.20.60">
    <property type="entry name" value="Phosphoenolpyruvate-binding domains"/>
    <property type="match status" value="1"/>
</dbReference>
<dbReference type="PANTHER" id="PTHR30502">
    <property type="entry name" value="2-KETO-3-DEOXY-L-RHAMNONATE ALDOLASE"/>
    <property type="match status" value="1"/>
</dbReference>
<name>A0A1T4YDH2_9BACT</name>
<feature type="domain" description="HpcH/HpaI aldolase/citrate lyase" evidence="4">
    <location>
        <begin position="9"/>
        <end position="230"/>
    </location>
</feature>
<dbReference type="Proteomes" id="UP000190774">
    <property type="component" value="Unassembled WGS sequence"/>
</dbReference>
<gene>
    <name evidence="5" type="ORF">SAMN02745166_03018</name>
</gene>
<dbReference type="PANTHER" id="PTHR30502:SF0">
    <property type="entry name" value="PHOSPHOENOLPYRUVATE CARBOXYLASE FAMILY PROTEIN"/>
    <property type="match status" value="1"/>
</dbReference>
<dbReference type="InterPro" id="IPR050251">
    <property type="entry name" value="HpcH-HpaI_aldolase"/>
</dbReference>
<keyword evidence="6" id="KW-1185">Reference proteome</keyword>
<proteinExistence type="inferred from homology"/>
<dbReference type="SUPFAM" id="SSF51621">
    <property type="entry name" value="Phosphoenolpyruvate/pyruvate domain"/>
    <property type="match status" value="1"/>
</dbReference>
<keyword evidence="3" id="KW-0456">Lyase</keyword>
<dbReference type="EMBL" id="FUYE01000009">
    <property type="protein sequence ID" value="SKA99743.1"/>
    <property type="molecule type" value="Genomic_DNA"/>
</dbReference>
<evidence type="ECO:0000313" key="6">
    <source>
        <dbReference type="Proteomes" id="UP000190774"/>
    </source>
</evidence>
<dbReference type="GO" id="GO:0046872">
    <property type="term" value="F:metal ion binding"/>
    <property type="evidence" value="ECO:0007669"/>
    <property type="project" value="UniProtKB-KW"/>
</dbReference>
<evidence type="ECO:0000256" key="1">
    <source>
        <dbReference type="ARBA" id="ARBA00005568"/>
    </source>
</evidence>
<dbReference type="InterPro" id="IPR005000">
    <property type="entry name" value="Aldolase/citrate-lyase_domain"/>
</dbReference>
<dbReference type="GO" id="GO:0016832">
    <property type="term" value="F:aldehyde-lyase activity"/>
    <property type="evidence" value="ECO:0007669"/>
    <property type="project" value="TreeGrafter"/>
</dbReference>
<protein>
    <submittedName>
        <fullName evidence="5">2-dehydro-3-deoxyglucarate aldolase</fullName>
    </submittedName>
</protein>
<dbReference type="GO" id="GO:0005737">
    <property type="term" value="C:cytoplasm"/>
    <property type="evidence" value="ECO:0007669"/>
    <property type="project" value="TreeGrafter"/>
</dbReference>
<comment type="similarity">
    <text evidence="1">Belongs to the HpcH/HpaI aldolase family.</text>
</comment>